<sequence>MIFLDRVTKYYKTAAHRRYILRDQTMHFASGRSYGLLGVNGAGKSTTMRLISGAELPNSGRITRQVRVSWPLGFANGLNHQLSGKENLKFVARAYGEDFYRVLRFVADFAEIGSYLNEPIRTYSSGMMARFAFGLSMAIEFDCYLVDEITAVGDSNFQRRCREAFRQRRERSDVIMISHDMDTIKDYCDVALVLIDGHMVQFESVEEGIATYMRLNR</sequence>
<dbReference type="GO" id="GO:0005524">
    <property type="term" value="F:ATP binding"/>
    <property type="evidence" value="ECO:0007669"/>
    <property type="project" value="UniProtKB-KW"/>
</dbReference>
<evidence type="ECO:0000256" key="3">
    <source>
        <dbReference type="ARBA" id="ARBA00022741"/>
    </source>
</evidence>
<evidence type="ECO:0000259" key="5">
    <source>
        <dbReference type="PROSITE" id="PS50893"/>
    </source>
</evidence>
<dbReference type="InterPro" id="IPR027417">
    <property type="entry name" value="P-loop_NTPase"/>
</dbReference>
<evidence type="ECO:0000256" key="2">
    <source>
        <dbReference type="ARBA" id="ARBA00022448"/>
    </source>
</evidence>
<dbReference type="SUPFAM" id="SSF52540">
    <property type="entry name" value="P-loop containing nucleoside triphosphate hydrolases"/>
    <property type="match status" value="1"/>
</dbReference>
<proteinExistence type="inferred from homology"/>
<comment type="similarity">
    <text evidence="1">Belongs to the ABC transporter superfamily.</text>
</comment>
<organism evidence="6 7">
    <name type="scientific">Agrobacterium tumefaciens</name>
    <dbReference type="NCBI Taxonomy" id="358"/>
    <lineage>
        <taxon>Bacteria</taxon>
        <taxon>Pseudomonadati</taxon>
        <taxon>Pseudomonadota</taxon>
        <taxon>Alphaproteobacteria</taxon>
        <taxon>Hyphomicrobiales</taxon>
        <taxon>Rhizobiaceae</taxon>
        <taxon>Rhizobium/Agrobacterium group</taxon>
        <taxon>Agrobacterium</taxon>
        <taxon>Agrobacterium tumefaciens complex</taxon>
    </lineage>
</organism>
<keyword evidence="4 6" id="KW-0067">ATP-binding</keyword>
<accession>A0A0D0JZD6</accession>
<name>A0A0D0JZD6_AGRTU</name>
<dbReference type="Proteomes" id="UP000035017">
    <property type="component" value="Unassembled WGS sequence"/>
</dbReference>
<dbReference type="EMBL" id="JXQV01000015">
    <property type="protein sequence ID" value="KIQ01121.1"/>
    <property type="molecule type" value="Genomic_DNA"/>
</dbReference>
<dbReference type="PANTHER" id="PTHR46743:SF2">
    <property type="entry name" value="TEICHOIC ACIDS EXPORT ATP-BINDING PROTEIN TAGH"/>
    <property type="match status" value="1"/>
</dbReference>
<protein>
    <submittedName>
        <fullName evidence="6">ABC transporter ATP-binding protein</fullName>
    </submittedName>
</protein>
<dbReference type="InterPro" id="IPR003593">
    <property type="entry name" value="AAA+_ATPase"/>
</dbReference>
<evidence type="ECO:0000313" key="7">
    <source>
        <dbReference type="Proteomes" id="UP000035017"/>
    </source>
</evidence>
<dbReference type="Gene3D" id="3.40.50.300">
    <property type="entry name" value="P-loop containing nucleotide triphosphate hydrolases"/>
    <property type="match status" value="1"/>
</dbReference>
<keyword evidence="2" id="KW-0813">Transport</keyword>
<dbReference type="AlphaFoldDB" id="A0A0D0JZD6"/>
<dbReference type="GO" id="GO:0016887">
    <property type="term" value="F:ATP hydrolysis activity"/>
    <property type="evidence" value="ECO:0007669"/>
    <property type="project" value="InterPro"/>
</dbReference>
<comment type="caution">
    <text evidence="6">The sequence shown here is derived from an EMBL/GenBank/DDBJ whole genome shotgun (WGS) entry which is preliminary data.</text>
</comment>
<dbReference type="OrthoDB" id="9778870at2"/>
<evidence type="ECO:0000256" key="4">
    <source>
        <dbReference type="ARBA" id="ARBA00022840"/>
    </source>
</evidence>
<dbReference type="InterPro" id="IPR050683">
    <property type="entry name" value="Bact_Polysacc_Export_ATP-bd"/>
</dbReference>
<dbReference type="Pfam" id="PF00005">
    <property type="entry name" value="ABC_tran"/>
    <property type="match status" value="1"/>
</dbReference>
<dbReference type="PROSITE" id="PS50893">
    <property type="entry name" value="ABC_TRANSPORTER_2"/>
    <property type="match status" value="1"/>
</dbReference>
<dbReference type="GO" id="GO:0140359">
    <property type="term" value="F:ABC-type transporter activity"/>
    <property type="evidence" value="ECO:0007669"/>
    <property type="project" value="InterPro"/>
</dbReference>
<dbReference type="SMART" id="SM00382">
    <property type="entry name" value="AAA"/>
    <property type="match status" value="1"/>
</dbReference>
<dbReference type="GO" id="GO:0016020">
    <property type="term" value="C:membrane"/>
    <property type="evidence" value="ECO:0007669"/>
    <property type="project" value="InterPro"/>
</dbReference>
<gene>
    <name evidence="6" type="ORF">RU07_16220</name>
</gene>
<evidence type="ECO:0000256" key="1">
    <source>
        <dbReference type="ARBA" id="ARBA00005417"/>
    </source>
</evidence>
<keyword evidence="3" id="KW-0547">Nucleotide-binding</keyword>
<dbReference type="CDD" id="cd03220">
    <property type="entry name" value="ABC_KpsT_Wzt"/>
    <property type="match status" value="1"/>
</dbReference>
<reference evidence="6 7" key="1">
    <citation type="submission" date="2014-12" db="EMBL/GenBank/DDBJ databases">
        <title>16Stimator: statistical estimation of ribosomal gene copy numbers from draft genome assemblies.</title>
        <authorList>
            <person name="Perisin M.A."/>
            <person name="Vetter M."/>
            <person name="Gilbert J.A."/>
            <person name="Bergelson J."/>
        </authorList>
    </citation>
    <scope>NUCLEOTIDE SEQUENCE [LARGE SCALE GENOMIC DNA]</scope>
    <source>
        <strain evidence="6 7">MEJ076</strain>
    </source>
</reference>
<evidence type="ECO:0000313" key="6">
    <source>
        <dbReference type="EMBL" id="KIQ01121.1"/>
    </source>
</evidence>
<dbReference type="PANTHER" id="PTHR46743">
    <property type="entry name" value="TEICHOIC ACIDS EXPORT ATP-BINDING PROTEIN TAGH"/>
    <property type="match status" value="1"/>
</dbReference>
<dbReference type="InterPro" id="IPR015860">
    <property type="entry name" value="ABC_transpr_TagH-like"/>
</dbReference>
<dbReference type="InterPro" id="IPR017871">
    <property type="entry name" value="ABC_transporter-like_CS"/>
</dbReference>
<feature type="domain" description="ABC transporter" evidence="5">
    <location>
        <begin position="2"/>
        <end position="217"/>
    </location>
</feature>
<dbReference type="InterPro" id="IPR003439">
    <property type="entry name" value="ABC_transporter-like_ATP-bd"/>
</dbReference>
<dbReference type="PROSITE" id="PS00211">
    <property type="entry name" value="ABC_TRANSPORTER_1"/>
    <property type="match status" value="1"/>
</dbReference>